<dbReference type="GO" id="GO:0003677">
    <property type="term" value="F:DNA binding"/>
    <property type="evidence" value="ECO:0007669"/>
    <property type="project" value="InterPro"/>
</dbReference>
<dbReference type="Proteomes" id="UP000682645">
    <property type="component" value="Segment"/>
</dbReference>
<protein>
    <submittedName>
        <fullName evidence="2">LEF-9</fullName>
    </submittedName>
</protein>
<dbReference type="InterPro" id="IPR000722">
    <property type="entry name" value="RNA_pol_asu"/>
</dbReference>
<dbReference type="Gene3D" id="2.40.40.20">
    <property type="match status" value="1"/>
</dbReference>
<dbReference type="EMBL" id="MK439999">
    <property type="protein sequence ID" value="QBB28651.1"/>
    <property type="molecule type" value="Genomic_DNA"/>
</dbReference>
<dbReference type="GO" id="GO:0006351">
    <property type="term" value="P:DNA-templated transcription"/>
    <property type="evidence" value="ECO:0007669"/>
    <property type="project" value="InterPro"/>
</dbReference>
<accession>A0A411HB61</accession>
<dbReference type="Pfam" id="PF00623">
    <property type="entry name" value="RNA_pol_Rpb1_2"/>
    <property type="match status" value="1"/>
</dbReference>
<reference evidence="2" key="1">
    <citation type="journal article" date="2019" name="Sci. Rep.">
        <title>The first clawed lobster virus Homarus gammarus nudivirus (HgNV n. sp.) expands the diversity of the Nudiviridae.</title>
        <authorList>
            <person name="Holt C.C."/>
            <person name="Stone M."/>
            <person name="Bass D."/>
            <person name="Bateman K.S."/>
            <person name="van Aerle R."/>
            <person name="Daniels C.L."/>
            <person name="van der Giezen M."/>
            <person name="Ross S.H."/>
            <person name="Hooper C."/>
            <person name="Stentiford G.D."/>
        </authorList>
    </citation>
    <scope>NUCLEOTIDE SEQUENCE</scope>
    <source>
        <strain evidence="2">52S104HLG2</strain>
    </source>
</reference>
<gene>
    <name evidence="2" type="ORF">HgNV_046</name>
</gene>
<proteinExistence type="predicted"/>
<name>A0A411HB61_9VIRU</name>
<feature type="domain" description="RNA polymerase alpha subunit" evidence="1">
    <location>
        <begin position="237"/>
        <end position="294"/>
    </location>
</feature>
<dbReference type="SUPFAM" id="SSF64484">
    <property type="entry name" value="beta and beta-prime subunits of DNA dependent RNA-polymerase"/>
    <property type="match status" value="1"/>
</dbReference>
<keyword evidence="3" id="KW-1185">Reference proteome</keyword>
<evidence type="ECO:0000313" key="2">
    <source>
        <dbReference type="EMBL" id="QBB28651.1"/>
    </source>
</evidence>
<evidence type="ECO:0000259" key="1">
    <source>
        <dbReference type="Pfam" id="PF00623"/>
    </source>
</evidence>
<evidence type="ECO:0000313" key="3">
    <source>
        <dbReference type="Proteomes" id="UP000682645"/>
    </source>
</evidence>
<organism evidence="2 3">
    <name type="scientific">Homarus gammarus nudivirus</name>
    <dbReference type="NCBI Taxonomy" id="2509616"/>
    <lineage>
        <taxon>Viruses</taxon>
        <taxon>Viruses incertae sedis</taxon>
        <taxon>Naldaviricetes</taxon>
        <taxon>Lefavirales</taxon>
        <taxon>Nudiviridae</taxon>
        <taxon>Gammanudivirus</taxon>
        <taxon>Gammanudivirus hogammari</taxon>
    </lineage>
</organism>
<sequence>MANKRKKMTAPSATAAKKAKIDQVAATADFIPIDAHHESNPINFKIDLNSIQEPVFPSLIYCLQPITTTNTLTLTVEDMFKFTSVGFQFYICQQHALNSEPHNNCSYCVLFTKYTKTFILKTKYHYFTLPPPSWYSPKVLNFLKTFCMSSCKYVQSSVFSEVEKLKELTSYSLFISMDFIEGSLTSLSTGKTSYIRNNVLASHTCGARATLTIDSTLSPQYAVFPQHIFDQLDLASPLVILNRAPSLKNTCIYAVELLRSEDCNDHTIRLNSYTTEGLHADQDGDELTVYYIKHTGANKPSHDVNMAIAELKRFSWKGGIRHDFAYKPRYEFTQYLKYILYRYDKYFCKNNKLWASIQGSVSEKCNKLMNLGCSIYPKEVDVFIEQLSIFVKNLDPQLVSLTDLLNGTGAIRDVIDSGAKGEKIHIETYLKNLYTIDPRREATLIKNFNGYIESGSKMSISGAYQFIFLEAVNPLTFLKGCVYYNDKILLHNLINSTTFASYCFNPIACEHIFKYIASTCDKLVTEEEVDDYLEAIELE</sequence>
<dbReference type="GO" id="GO:0003899">
    <property type="term" value="F:DNA-directed RNA polymerase activity"/>
    <property type="evidence" value="ECO:0007669"/>
    <property type="project" value="InterPro"/>
</dbReference>